<organism evidence="1 2">
    <name type="scientific">Meloidogyne enterolobii</name>
    <name type="common">Root-knot nematode worm</name>
    <name type="synonym">Meloidogyne mayaguensis</name>
    <dbReference type="NCBI Taxonomy" id="390850"/>
    <lineage>
        <taxon>Eukaryota</taxon>
        <taxon>Metazoa</taxon>
        <taxon>Ecdysozoa</taxon>
        <taxon>Nematoda</taxon>
        <taxon>Chromadorea</taxon>
        <taxon>Rhabditida</taxon>
        <taxon>Tylenchina</taxon>
        <taxon>Tylenchomorpha</taxon>
        <taxon>Tylenchoidea</taxon>
        <taxon>Meloidogynidae</taxon>
        <taxon>Meloidogyninae</taxon>
        <taxon>Meloidogyne</taxon>
    </lineage>
</organism>
<dbReference type="AlphaFoldDB" id="A0A6V7UJW3"/>
<reference evidence="1 2" key="1">
    <citation type="submission" date="2020-08" db="EMBL/GenBank/DDBJ databases">
        <authorList>
            <person name="Koutsovoulos G."/>
            <person name="Danchin GJ E."/>
        </authorList>
    </citation>
    <scope>NUCLEOTIDE SEQUENCE [LARGE SCALE GENOMIC DNA]</scope>
</reference>
<comment type="caution">
    <text evidence="1">The sequence shown here is derived from an EMBL/GenBank/DDBJ whole genome shotgun (WGS) entry which is preliminary data.</text>
</comment>
<sequence length="65" mass="7797">MKQTALGDPTKLFPEKEISELRYIVSYLAKLHYVDKIDYDWMVTMIKRVAKRKRCSLKPPYDLFD</sequence>
<proteinExistence type="predicted"/>
<evidence type="ECO:0000313" key="2">
    <source>
        <dbReference type="Proteomes" id="UP000580250"/>
    </source>
</evidence>
<gene>
    <name evidence="1" type="ORF">MENT_LOCUS14015</name>
</gene>
<dbReference type="EMBL" id="CAJEWN010000077">
    <property type="protein sequence ID" value="CAD2159990.1"/>
    <property type="molecule type" value="Genomic_DNA"/>
</dbReference>
<accession>A0A6V7UJW3</accession>
<dbReference type="Proteomes" id="UP000580250">
    <property type="component" value="Unassembled WGS sequence"/>
</dbReference>
<name>A0A6V7UJW3_MELEN</name>
<evidence type="ECO:0000313" key="1">
    <source>
        <dbReference type="EMBL" id="CAD2159990.1"/>
    </source>
</evidence>
<protein>
    <submittedName>
        <fullName evidence="1">Uncharacterized protein</fullName>
    </submittedName>
</protein>